<evidence type="ECO:0000313" key="1">
    <source>
        <dbReference type="EMBL" id="SDL46965.1"/>
    </source>
</evidence>
<proteinExistence type="predicted"/>
<evidence type="ECO:0000313" key="2">
    <source>
        <dbReference type="Proteomes" id="UP000183200"/>
    </source>
</evidence>
<dbReference type="AlphaFoldDB" id="A0A1G9KC48"/>
<keyword evidence="2" id="KW-1185">Reference proteome</keyword>
<reference evidence="2" key="1">
    <citation type="submission" date="2016-10" db="EMBL/GenBank/DDBJ databases">
        <authorList>
            <person name="Varghese N."/>
            <person name="Submissions S."/>
        </authorList>
    </citation>
    <scope>NUCLEOTIDE SEQUENCE [LARGE SCALE GENOMIC DNA]</scope>
    <source>
        <strain evidence="2">DSM 19110</strain>
    </source>
</reference>
<dbReference type="OrthoDB" id="662471at2"/>
<dbReference type="Proteomes" id="UP000183200">
    <property type="component" value="Unassembled WGS sequence"/>
</dbReference>
<dbReference type="RefSeq" id="WP_074604549.1">
    <property type="nucleotide sequence ID" value="NZ_FNGY01000001.1"/>
</dbReference>
<sequence>MNFKITKLESLSGSKASIYTILPEGRTTSLFHDFLIKNSVTNEKEVQDILGRIKLMADKEGAREGYFKLNEGKIGDSVCALYDRPGSKVRLYCIRMGNTAIILGDGGPKSKSIRSWQQDPALSKSVNELIEIHEMIYERILNKEIRWAPNYKDLIGDLDFNENE</sequence>
<protein>
    <submittedName>
        <fullName evidence="1">Uncharacterized protein</fullName>
    </submittedName>
</protein>
<dbReference type="EMBL" id="FNGY01000001">
    <property type="protein sequence ID" value="SDL46965.1"/>
    <property type="molecule type" value="Genomic_DNA"/>
</dbReference>
<organism evidence="1 2">
    <name type="scientific">Pedobacter steynii</name>
    <dbReference type="NCBI Taxonomy" id="430522"/>
    <lineage>
        <taxon>Bacteria</taxon>
        <taxon>Pseudomonadati</taxon>
        <taxon>Bacteroidota</taxon>
        <taxon>Sphingobacteriia</taxon>
        <taxon>Sphingobacteriales</taxon>
        <taxon>Sphingobacteriaceae</taxon>
        <taxon>Pedobacter</taxon>
    </lineage>
</organism>
<name>A0A1G9KC48_9SPHI</name>
<gene>
    <name evidence="1" type="ORF">SAMN05421820_101526</name>
</gene>
<accession>A0A1G9KC48</accession>